<dbReference type="Pfam" id="PF03446">
    <property type="entry name" value="NAD_binding_2"/>
    <property type="match status" value="1"/>
</dbReference>
<dbReference type="PANTHER" id="PTHR22981">
    <property type="entry name" value="3-HYDROXYISOBUTYRATE DEHYDROGENASE-RELATED"/>
    <property type="match status" value="1"/>
</dbReference>
<dbReference type="InterPro" id="IPR008927">
    <property type="entry name" value="6-PGluconate_DH-like_C_sf"/>
</dbReference>
<dbReference type="InterPro" id="IPR029154">
    <property type="entry name" value="HIBADH-like_NADP-bd"/>
</dbReference>
<evidence type="ECO:0000259" key="5">
    <source>
        <dbReference type="Pfam" id="PF14833"/>
    </source>
</evidence>
<dbReference type="EC" id="1.1.-.-" evidence="6"/>
<dbReference type="PANTHER" id="PTHR22981:SF7">
    <property type="entry name" value="3-HYDROXYISOBUTYRATE DEHYDROGENASE, MITOCHONDRIAL"/>
    <property type="match status" value="1"/>
</dbReference>
<dbReference type="InterPro" id="IPR036291">
    <property type="entry name" value="NAD(P)-bd_dom_sf"/>
</dbReference>
<dbReference type="SUPFAM" id="SSF51735">
    <property type="entry name" value="NAD(P)-binding Rossmann-fold domains"/>
    <property type="match status" value="1"/>
</dbReference>
<dbReference type="InterPro" id="IPR006115">
    <property type="entry name" value="6PGDH_NADP-bd"/>
</dbReference>
<evidence type="ECO:0000259" key="4">
    <source>
        <dbReference type="Pfam" id="PF03446"/>
    </source>
</evidence>
<gene>
    <name evidence="6" type="ORF">RWE15_11865</name>
</gene>
<organism evidence="6 7">
    <name type="scientific">Tigheibacillus halophilus</name>
    <dbReference type="NCBI Taxonomy" id="361280"/>
    <lineage>
        <taxon>Bacteria</taxon>
        <taxon>Bacillati</taxon>
        <taxon>Bacillota</taxon>
        <taxon>Bacilli</taxon>
        <taxon>Bacillales</taxon>
        <taxon>Bacillaceae</taxon>
        <taxon>Tigheibacillus</taxon>
    </lineage>
</organism>
<keyword evidence="3" id="KW-0520">NAD</keyword>
<proteinExistence type="inferred from homology"/>
<evidence type="ECO:0000256" key="1">
    <source>
        <dbReference type="ARBA" id="ARBA00009080"/>
    </source>
</evidence>
<evidence type="ECO:0000313" key="6">
    <source>
        <dbReference type="EMBL" id="MDY0395001.1"/>
    </source>
</evidence>
<keyword evidence="7" id="KW-1185">Reference proteome</keyword>
<dbReference type="InterPro" id="IPR015815">
    <property type="entry name" value="HIBADH-related"/>
</dbReference>
<keyword evidence="2 6" id="KW-0560">Oxidoreductase</keyword>
<comment type="caution">
    <text evidence="6">The sequence shown here is derived from an EMBL/GenBank/DDBJ whole genome shotgun (WGS) entry which is preliminary data.</text>
</comment>
<name>A0ABU5C6N9_9BACI</name>
<dbReference type="InterPro" id="IPR013328">
    <property type="entry name" value="6PGD_dom2"/>
</dbReference>
<feature type="domain" description="3-hydroxyisobutyrate dehydrogenase-like NAD-binding" evidence="5">
    <location>
        <begin position="167"/>
        <end position="286"/>
    </location>
</feature>
<dbReference type="Gene3D" id="1.10.1040.10">
    <property type="entry name" value="N-(1-d-carboxylethyl)-l-norvaline Dehydrogenase, domain 2"/>
    <property type="match status" value="1"/>
</dbReference>
<dbReference type="Pfam" id="PF14833">
    <property type="entry name" value="NAD_binding_11"/>
    <property type="match status" value="1"/>
</dbReference>
<dbReference type="EMBL" id="JAWDIP010000003">
    <property type="protein sequence ID" value="MDY0395001.1"/>
    <property type="molecule type" value="Genomic_DNA"/>
</dbReference>
<protein>
    <submittedName>
        <fullName evidence="6">NAD(P)-dependent oxidoreductase</fullName>
        <ecNumber evidence="6">1.1.-.-</ecNumber>
    </submittedName>
</protein>
<evidence type="ECO:0000313" key="7">
    <source>
        <dbReference type="Proteomes" id="UP001281447"/>
    </source>
</evidence>
<comment type="similarity">
    <text evidence="1">Belongs to the HIBADH-related family.</text>
</comment>
<dbReference type="RefSeq" id="WP_390356414.1">
    <property type="nucleotide sequence ID" value="NZ_JBHUIZ010000012.1"/>
</dbReference>
<dbReference type="PIRSF" id="PIRSF000103">
    <property type="entry name" value="HIBADH"/>
    <property type="match status" value="1"/>
</dbReference>
<dbReference type="Proteomes" id="UP001281447">
    <property type="component" value="Unassembled WGS sequence"/>
</dbReference>
<reference evidence="6 7" key="1">
    <citation type="submission" date="2023-10" db="EMBL/GenBank/DDBJ databases">
        <title>Virgibacillus halophilus 5B73C genome.</title>
        <authorList>
            <person name="Miliotis G."/>
            <person name="Sengupta P."/>
            <person name="Hameed A."/>
            <person name="Chuvochina M."/>
            <person name="Mcdonagh F."/>
            <person name="Simpson A.C."/>
            <person name="Singh N.K."/>
            <person name="Rekha P.D."/>
            <person name="Raman K."/>
            <person name="Hugenholtz P."/>
            <person name="Venkateswaran K."/>
        </authorList>
    </citation>
    <scope>NUCLEOTIDE SEQUENCE [LARGE SCALE GENOMIC DNA]</scope>
    <source>
        <strain evidence="6 7">5B73C</strain>
    </source>
</reference>
<sequence length="299" mass="32523">MNRIGFVGLGNMGMPMSKGLMKDGYEVIGYDLNDKAMVAFHKAGGKIAKNTIELAKQSELVFTSLPSTKAAEAVYLGEDGLLEHCADTTTLVDTSTIAPEMNQKIAEAAKEKGIPFLAAPVSGGVVGAENQTLTVMVGGPKGVYEHVLPVLNVIGGNVFFVNEQIDSGTTVKLINNLLIGFYTAGVSEALHIANKKNIDLDYLFDMMNVSYGQSRIYDRNYNTFIAKNDYRPGFAMKLLLKDLGFAMEVADANELDLPISKALHELYTTVVDEEGYAEKDMAALYERVKLQSEQKEAAK</sequence>
<dbReference type="SUPFAM" id="SSF48179">
    <property type="entry name" value="6-phosphogluconate dehydrogenase C-terminal domain-like"/>
    <property type="match status" value="1"/>
</dbReference>
<dbReference type="GO" id="GO:0016491">
    <property type="term" value="F:oxidoreductase activity"/>
    <property type="evidence" value="ECO:0007669"/>
    <property type="project" value="UniProtKB-KW"/>
</dbReference>
<feature type="domain" description="6-phosphogluconate dehydrogenase NADP-binding" evidence="4">
    <location>
        <begin position="3"/>
        <end position="160"/>
    </location>
</feature>
<accession>A0ABU5C6N9</accession>
<evidence type="ECO:0000256" key="2">
    <source>
        <dbReference type="ARBA" id="ARBA00023002"/>
    </source>
</evidence>
<dbReference type="Gene3D" id="3.40.50.720">
    <property type="entry name" value="NAD(P)-binding Rossmann-like Domain"/>
    <property type="match status" value="1"/>
</dbReference>
<evidence type="ECO:0000256" key="3">
    <source>
        <dbReference type="ARBA" id="ARBA00023027"/>
    </source>
</evidence>